<dbReference type="GO" id="GO:0014054">
    <property type="term" value="P:positive regulation of gamma-aminobutyric acid secretion"/>
    <property type="evidence" value="ECO:0007669"/>
    <property type="project" value="TreeGrafter"/>
</dbReference>
<evidence type="ECO:0000256" key="7">
    <source>
        <dbReference type="ARBA" id="ARBA00022737"/>
    </source>
</evidence>
<keyword evidence="5" id="KW-0372">Hormone</keyword>
<feature type="compositionally biased region" description="Basic and acidic residues" evidence="9">
    <location>
        <begin position="86"/>
        <end position="99"/>
    </location>
</feature>
<dbReference type="GO" id="GO:0005576">
    <property type="term" value="C:extracellular region"/>
    <property type="evidence" value="ECO:0007669"/>
    <property type="project" value="UniProtKB-SubCell"/>
</dbReference>
<dbReference type="GO" id="GO:0042755">
    <property type="term" value="P:eating behavior"/>
    <property type="evidence" value="ECO:0007669"/>
    <property type="project" value="TreeGrafter"/>
</dbReference>
<dbReference type="Proteomes" id="UP000522663">
    <property type="component" value="Unassembled WGS sequence"/>
</dbReference>
<dbReference type="GO" id="GO:0030141">
    <property type="term" value="C:secretory granule"/>
    <property type="evidence" value="ECO:0007669"/>
    <property type="project" value="TreeGrafter"/>
</dbReference>
<evidence type="ECO:0000256" key="8">
    <source>
        <dbReference type="ARBA" id="ARBA00022815"/>
    </source>
</evidence>
<evidence type="ECO:0000256" key="10">
    <source>
        <dbReference type="SAM" id="SignalP"/>
    </source>
</evidence>
<dbReference type="GO" id="GO:0014050">
    <property type="term" value="P:negative regulation of glutamate secretion"/>
    <property type="evidence" value="ECO:0007669"/>
    <property type="project" value="TreeGrafter"/>
</dbReference>
<dbReference type="OrthoDB" id="9949225at2759"/>
<protein>
    <submittedName>
        <fullName evidence="11">TRH protein</fullName>
    </submittedName>
</protein>
<name>A0A7K9YB94_9GALL</name>
<keyword evidence="7" id="KW-0677">Repeat</keyword>
<gene>
    <name evidence="11" type="primary">Trh</name>
    <name evidence="11" type="ORF">ODOGUJ_R03711</name>
</gene>
<feature type="chain" id="PRO_5029671334" evidence="10">
    <location>
        <begin position="20"/>
        <end position="257"/>
    </location>
</feature>
<keyword evidence="4" id="KW-0165">Cleavage on pair of basic residues</keyword>
<dbReference type="PANTHER" id="PTHR17530:SF2">
    <property type="entry name" value="PRO-THYROTROPIN-RELEASING HORMONE"/>
    <property type="match status" value="1"/>
</dbReference>
<keyword evidence="3" id="KW-0964">Secreted</keyword>
<comment type="subcellular location">
    <subcellularLocation>
        <location evidence="1">Secreted</location>
    </subcellularLocation>
</comment>
<keyword evidence="12" id="KW-1185">Reference proteome</keyword>
<dbReference type="PIRSF" id="PIRSF001795">
    <property type="entry name" value="TRH"/>
    <property type="match status" value="1"/>
</dbReference>
<evidence type="ECO:0000256" key="1">
    <source>
        <dbReference type="ARBA" id="ARBA00004613"/>
    </source>
</evidence>
<dbReference type="GO" id="GO:0008437">
    <property type="term" value="F:thyrotropin-releasing hormone activity"/>
    <property type="evidence" value="ECO:0007669"/>
    <property type="project" value="InterPro"/>
</dbReference>
<feature type="non-terminal residue" evidence="11">
    <location>
        <position position="1"/>
    </location>
</feature>
<evidence type="ECO:0000256" key="3">
    <source>
        <dbReference type="ARBA" id="ARBA00022525"/>
    </source>
</evidence>
<comment type="caution">
    <text evidence="11">The sequence shown here is derived from an EMBL/GenBank/DDBJ whole genome shotgun (WGS) entry which is preliminary data.</text>
</comment>
<evidence type="ECO:0000256" key="2">
    <source>
        <dbReference type="ARBA" id="ARBA00010437"/>
    </source>
</evidence>
<dbReference type="InterPro" id="IPR008857">
    <property type="entry name" value="TRH"/>
</dbReference>
<feature type="region of interest" description="Disordered" evidence="9">
    <location>
        <begin position="238"/>
        <end position="257"/>
    </location>
</feature>
<feature type="region of interest" description="Disordered" evidence="9">
    <location>
        <begin position="84"/>
        <end position="104"/>
    </location>
</feature>
<feature type="non-terminal residue" evidence="11">
    <location>
        <position position="257"/>
    </location>
</feature>
<dbReference type="Pfam" id="PF05438">
    <property type="entry name" value="TRH"/>
    <property type="match status" value="1"/>
</dbReference>
<dbReference type="EMBL" id="VXAB01004302">
    <property type="protein sequence ID" value="NXJ07323.1"/>
    <property type="molecule type" value="Genomic_DNA"/>
</dbReference>
<dbReference type="AlphaFoldDB" id="A0A7K9YB94"/>
<keyword evidence="6 10" id="KW-0732">Signal</keyword>
<dbReference type="GO" id="GO:0032024">
    <property type="term" value="P:positive regulation of insulin secretion"/>
    <property type="evidence" value="ECO:0007669"/>
    <property type="project" value="TreeGrafter"/>
</dbReference>
<dbReference type="GO" id="GO:0001692">
    <property type="term" value="P:histamine metabolic process"/>
    <property type="evidence" value="ECO:0007669"/>
    <property type="project" value="TreeGrafter"/>
</dbReference>
<feature type="signal peptide" evidence="10">
    <location>
        <begin position="1"/>
        <end position="19"/>
    </location>
</feature>
<organism evidence="11 12">
    <name type="scientific">Odontophorus gujanensis</name>
    <name type="common">marbled wood quail</name>
    <dbReference type="NCBI Taxonomy" id="886794"/>
    <lineage>
        <taxon>Eukaryota</taxon>
        <taxon>Metazoa</taxon>
        <taxon>Chordata</taxon>
        <taxon>Craniata</taxon>
        <taxon>Vertebrata</taxon>
        <taxon>Euteleostomi</taxon>
        <taxon>Archelosauria</taxon>
        <taxon>Archosauria</taxon>
        <taxon>Dinosauria</taxon>
        <taxon>Saurischia</taxon>
        <taxon>Theropoda</taxon>
        <taxon>Coelurosauria</taxon>
        <taxon>Aves</taxon>
        <taxon>Neognathae</taxon>
        <taxon>Galloanserae</taxon>
        <taxon>Galliformes</taxon>
        <taxon>Odontophoridae</taxon>
        <taxon>Odontophorus</taxon>
    </lineage>
</organism>
<evidence type="ECO:0000256" key="5">
    <source>
        <dbReference type="ARBA" id="ARBA00022702"/>
    </source>
</evidence>
<reference evidence="11 12" key="1">
    <citation type="submission" date="2019-09" db="EMBL/GenBank/DDBJ databases">
        <title>Bird 10,000 Genomes (B10K) Project - Family phase.</title>
        <authorList>
            <person name="Zhang G."/>
        </authorList>
    </citation>
    <scope>NUCLEOTIDE SEQUENCE [LARGE SCALE GENOMIC DNA]</scope>
    <source>
        <strain evidence="11">B10K-DU-001-53</strain>
        <tissue evidence="11">Muscle</tissue>
    </source>
</reference>
<dbReference type="PANTHER" id="PTHR17530">
    <property type="entry name" value="PRO-THYROTROPIN-RELEASING HORMONE"/>
    <property type="match status" value="1"/>
</dbReference>
<proteinExistence type="inferred from homology"/>
<accession>A0A7K9YB94</accession>
<evidence type="ECO:0000256" key="4">
    <source>
        <dbReference type="ARBA" id="ARBA00022685"/>
    </source>
</evidence>
<sequence length="257" mass="30057">MPSMQVPVLLLCLTLSGVCLNGKQSPPEASENMRNSLDDILQRSGSHMLQSVLKKVEKKEEMNKELNVPLPQWLYRRQHPGKRHVSVLEKRQHPGKRDVEEETSYGDIQKIQHLGKTEDYIDNYPELKKRQHPGRRSLWDQSTDIPSSQLTYLNELSKTQHPGRRYLMYKHRHPSKRGWNDELNLSGQNWEKHQHSRKRHRDSDSLDYAGPCDLQQSAICNKGSLLLDLAENFIKERAEEKWQHPGRRSAWANETEE</sequence>
<evidence type="ECO:0000256" key="6">
    <source>
        <dbReference type="ARBA" id="ARBA00022729"/>
    </source>
</evidence>
<evidence type="ECO:0000256" key="9">
    <source>
        <dbReference type="SAM" id="MobiDB-lite"/>
    </source>
</evidence>
<evidence type="ECO:0000313" key="11">
    <source>
        <dbReference type="EMBL" id="NXJ07323.1"/>
    </source>
</evidence>
<dbReference type="GO" id="GO:0009755">
    <property type="term" value="P:hormone-mediated signaling pathway"/>
    <property type="evidence" value="ECO:0007669"/>
    <property type="project" value="InterPro"/>
</dbReference>
<evidence type="ECO:0000313" key="12">
    <source>
        <dbReference type="Proteomes" id="UP000522663"/>
    </source>
</evidence>
<keyword evidence="8" id="KW-0027">Amidation</keyword>
<comment type="similarity">
    <text evidence="2">Belongs to the TRH family.</text>
</comment>